<evidence type="ECO:0000256" key="2">
    <source>
        <dbReference type="SAM" id="Phobius"/>
    </source>
</evidence>
<dbReference type="PANTHER" id="PTHR34219:SF1">
    <property type="entry name" value="PEPSY DOMAIN-CONTAINING PROTEIN"/>
    <property type="match status" value="1"/>
</dbReference>
<feature type="region of interest" description="Disordered" evidence="1">
    <location>
        <begin position="265"/>
        <end position="294"/>
    </location>
</feature>
<evidence type="ECO:0000313" key="3">
    <source>
        <dbReference type="EMBL" id="GLQ70827.1"/>
    </source>
</evidence>
<dbReference type="InterPro" id="IPR005625">
    <property type="entry name" value="PepSY-ass_TM"/>
</dbReference>
<feature type="transmembrane region" description="Helical" evidence="2">
    <location>
        <begin position="433"/>
        <end position="462"/>
    </location>
</feature>
<dbReference type="AlphaFoldDB" id="A0AAV5NKT6"/>
<feature type="transmembrane region" description="Helical" evidence="2">
    <location>
        <begin position="206"/>
        <end position="228"/>
    </location>
</feature>
<gene>
    <name evidence="3" type="ORF">GCM10007932_01870</name>
</gene>
<proteinExistence type="predicted"/>
<dbReference type="Pfam" id="PF03929">
    <property type="entry name" value="PepSY_TM"/>
    <property type="match status" value="1"/>
</dbReference>
<evidence type="ECO:0000256" key="1">
    <source>
        <dbReference type="SAM" id="MobiDB-lite"/>
    </source>
</evidence>
<accession>A0AAV5NKT6</accession>
<evidence type="ECO:0000313" key="4">
    <source>
        <dbReference type="Proteomes" id="UP001156690"/>
    </source>
</evidence>
<comment type="caution">
    <text evidence="3">The sequence shown here is derived from an EMBL/GenBank/DDBJ whole genome shotgun (WGS) entry which is preliminary data.</text>
</comment>
<reference evidence="4" key="1">
    <citation type="journal article" date="2019" name="Int. J. Syst. Evol. Microbiol.">
        <title>The Global Catalogue of Microorganisms (GCM) 10K type strain sequencing project: providing services to taxonomists for standard genome sequencing and annotation.</title>
        <authorList>
            <consortium name="The Broad Institute Genomics Platform"/>
            <consortium name="The Broad Institute Genome Sequencing Center for Infectious Disease"/>
            <person name="Wu L."/>
            <person name="Ma J."/>
        </authorList>
    </citation>
    <scope>NUCLEOTIDE SEQUENCE [LARGE SCALE GENOMIC DNA]</scope>
    <source>
        <strain evidence="4">NBRC 15640</strain>
    </source>
</reference>
<keyword evidence="2" id="KW-0812">Transmembrane</keyword>
<feature type="transmembrane region" description="Helical" evidence="2">
    <location>
        <begin position="155"/>
        <end position="176"/>
    </location>
</feature>
<feature type="transmembrane region" description="Helical" evidence="2">
    <location>
        <begin position="392"/>
        <end position="413"/>
    </location>
</feature>
<keyword evidence="2" id="KW-1133">Transmembrane helix</keyword>
<dbReference type="Proteomes" id="UP001156690">
    <property type="component" value="Unassembled WGS sequence"/>
</dbReference>
<dbReference type="RefSeq" id="WP_126610139.1">
    <property type="nucleotide sequence ID" value="NZ_AP025145.1"/>
</dbReference>
<dbReference type="PANTHER" id="PTHR34219">
    <property type="entry name" value="IRON-REGULATED INNER MEMBRANE PROTEIN-RELATED"/>
    <property type="match status" value="1"/>
</dbReference>
<keyword evidence="2" id="KW-0472">Membrane</keyword>
<sequence length="478" mass="52509">MLGSTQTAQPKDFARSKYLYFLTWRWHFYAGLFVIPFMLMLSLTGIVMLFDDELESIRHGEILVVEPTDSRIAVSEQLALVKQEYDNATVTQFIPAASDTAPNRFNVRLDSGSNRLILVNPYNGDIVGEINRDDSWYALANEIHSTLLAGDVGSYLIEISASLSIVLLVTGIYLWLPSDNASRAGFLKIRSQSGVRIFMRDLHANLGGVLSLVLLFFLVSGLAWAGVWGGKFVQPWSSFPAQKWADVPLSDKTHASLNHGVEEEVPWGLEKTPLPESTGHEHHGDHGSHQNDNPAQIASTVSIDEVVATASKLGLTTYKLNLPKSETGVFTLGANTMSGDITDPTQDRTTHIDQYSGAILADVTWEDYSWMAKFMAAGIALHTGEVSIINKLLNVFFCIAFIAVCVTGVIMWWKRRPAGKKKLGAPPTFEKSGIWKLGAVTMVLVGFAFPLAGATIVTVLILDALLMKATPKLHNWFA</sequence>
<feature type="transmembrane region" description="Helical" evidence="2">
    <location>
        <begin position="26"/>
        <end position="50"/>
    </location>
</feature>
<organism evidence="3 4">
    <name type="scientific">Vibrio penaeicida</name>
    <dbReference type="NCBI Taxonomy" id="104609"/>
    <lineage>
        <taxon>Bacteria</taxon>
        <taxon>Pseudomonadati</taxon>
        <taxon>Pseudomonadota</taxon>
        <taxon>Gammaproteobacteria</taxon>
        <taxon>Vibrionales</taxon>
        <taxon>Vibrionaceae</taxon>
        <taxon>Vibrio</taxon>
    </lineage>
</organism>
<keyword evidence="4" id="KW-1185">Reference proteome</keyword>
<dbReference type="EMBL" id="BSNX01000002">
    <property type="protein sequence ID" value="GLQ70827.1"/>
    <property type="molecule type" value="Genomic_DNA"/>
</dbReference>
<protein>
    <submittedName>
        <fullName evidence="3">Membrane protein</fullName>
    </submittedName>
</protein>
<name>A0AAV5NKT6_9VIBR</name>
<feature type="compositionally biased region" description="Basic and acidic residues" evidence="1">
    <location>
        <begin position="278"/>
        <end position="289"/>
    </location>
</feature>